<dbReference type="Proteomes" id="UP000594464">
    <property type="component" value="Chromosome"/>
</dbReference>
<dbReference type="PANTHER" id="PTHR38454:SF1">
    <property type="entry name" value="INTEGRAL MEMBRANE PROTEIN"/>
    <property type="match status" value="1"/>
</dbReference>
<feature type="transmembrane region" description="Helical" evidence="1">
    <location>
        <begin position="370"/>
        <end position="390"/>
    </location>
</feature>
<dbReference type="AlphaFoldDB" id="A0A7T0C0H0"/>
<feature type="transmembrane region" description="Helical" evidence="1">
    <location>
        <begin position="331"/>
        <end position="350"/>
    </location>
</feature>
<sequence length="759" mass="85177">MPAQSLASSSTPPDLFRQELAAVVLLIGAFAFLFRNILFSGEIFYFRDILQYAYPMKRFLWESFHNGSLPLWWPEISGGVPFLALMHPGAFYPLSALFFLDDFNTAFNLFFLIQHWLLTIFVYALCRNNSMSPAASCGAAIVALYGGFFLSLSSYHNHFQSAIWFPLSLLLFREFAKTRHRASFAGLVIILAVQLLGGSPEMCLLSYIVLTLYALFMIPGSQNFGSASRVGWLMFSILLAMVLSAMQLLPTFRLLEQTVRTEGLDFAASVRWSLLPGDLKAFVLPENFRQYMFKPGATVDYFLQSPYMGLLAITTLLLTLLCFLRNRALSFWTILFALGIFFALGEHNPLYVWFFDHAPLFDKFRYPAKFLFLSAFALVFIAGHGIDLLADKLKAKPEANTVLRWILVALIFSVVSLSLSAPGRGILSPLIFFSSFIVAASLLAKSRMSAASFKWILVLLSLAELSYRNIPLIPSAQDSFYAQPPTLARFFHQQEPPFRIYSGDLDGKVLPTKQSFPKAKNMHLLSRTYKERLYPNLSSAYGVESVDGLTALKLKDVERWTQTFINASNERRKIMLERSNARYWITEELSTPLSETFPVGLNQIVELREPLPRAFIVGETRRVSDADAMSLYFDPSFDPKQVALTEAPLNLKGGAPFTDVSNSIAYARNGLSLEIRLDRPGMLTLLDNWFPGWEVSVNGQAAQALKINGMYRGVALGAGMNRVEWKFWPEGLSAGLSISGAGLVFLLLTLRLGWKRRGA</sequence>
<evidence type="ECO:0000313" key="2">
    <source>
        <dbReference type="EMBL" id="QPJ64299.1"/>
    </source>
</evidence>
<feature type="transmembrane region" description="Helical" evidence="1">
    <location>
        <begin position="67"/>
        <end position="86"/>
    </location>
</feature>
<evidence type="ECO:0000256" key="1">
    <source>
        <dbReference type="SAM" id="Phobius"/>
    </source>
</evidence>
<feature type="transmembrane region" description="Helical" evidence="1">
    <location>
        <begin position="20"/>
        <end position="46"/>
    </location>
</feature>
<accession>A0A7T0C0H0</accession>
<organism evidence="2 3">
    <name type="scientific">Candidatus Nitrohelix vancouverensis</name>
    <dbReference type="NCBI Taxonomy" id="2705534"/>
    <lineage>
        <taxon>Bacteria</taxon>
        <taxon>Pseudomonadati</taxon>
        <taxon>Nitrospinota/Tectimicrobiota group</taxon>
        <taxon>Nitrospinota</taxon>
        <taxon>Nitrospinia</taxon>
        <taxon>Nitrospinales</taxon>
        <taxon>Nitrospinaceae</taxon>
        <taxon>Candidatus Nitrohelix</taxon>
    </lineage>
</organism>
<evidence type="ECO:0000313" key="3">
    <source>
        <dbReference type="Proteomes" id="UP000594464"/>
    </source>
</evidence>
<gene>
    <name evidence="2" type="ORF">G3M78_02360</name>
</gene>
<feature type="transmembrane region" description="Helical" evidence="1">
    <location>
        <begin position="106"/>
        <end position="126"/>
    </location>
</feature>
<feature type="transmembrane region" description="Helical" evidence="1">
    <location>
        <begin position="133"/>
        <end position="152"/>
    </location>
</feature>
<keyword evidence="1" id="KW-0812">Transmembrane</keyword>
<keyword evidence="1" id="KW-0472">Membrane</keyword>
<dbReference type="InterPro" id="IPR018580">
    <property type="entry name" value="Uncharacterised_YfhO"/>
</dbReference>
<dbReference type="PANTHER" id="PTHR38454">
    <property type="entry name" value="INTEGRAL MEMBRANE PROTEIN-RELATED"/>
    <property type="match status" value="1"/>
</dbReference>
<feature type="transmembrane region" description="Helical" evidence="1">
    <location>
        <begin position="426"/>
        <end position="444"/>
    </location>
</feature>
<proteinExistence type="predicted"/>
<feature type="transmembrane region" description="Helical" evidence="1">
    <location>
        <begin position="232"/>
        <end position="249"/>
    </location>
</feature>
<keyword evidence="1" id="KW-1133">Transmembrane helix</keyword>
<dbReference type="KEGG" id="nva:G3M78_02360"/>
<protein>
    <recommendedName>
        <fullName evidence="4">YfhO family protein</fullName>
    </recommendedName>
</protein>
<feature type="transmembrane region" description="Helical" evidence="1">
    <location>
        <begin position="301"/>
        <end position="324"/>
    </location>
</feature>
<reference evidence="3" key="1">
    <citation type="submission" date="2020-02" db="EMBL/GenBank/DDBJ databases">
        <title>Genomic and physiological characterization of two novel Nitrospinaceae genera.</title>
        <authorList>
            <person name="Mueller A.J."/>
            <person name="Jung M.-Y."/>
            <person name="Strachan C.R."/>
            <person name="Herbold C.W."/>
            <person name="Kirkegaard R.H."/>
            <person name="Daims H."/>
        </authorList>
    </citation>
    <scope>NUCLEOTIDE SEQUENCE [LARGE SCALE GENOMIC DNA]</scope>
</reference>
<evidence type="ECO:0008006" key="4">
    <source>
        <dbReference type="Google" id="ProtNLM"/>
    </source>
</evidence>
<feature type="transmembrane region" description="Helical" evidence="1">
    <location>
        <begin position="402"/>
        <end position="420"/>
    </location>
</feature>
<name>A0A7T0C0H0_9BACT</name>
<dbReference type="EMBL" id="CP048620">
    <property type="protein sequence ID" value="QPJ64299.1"/>
    <property type="molecule type" value="Genomic_DNA"/>
</dbReference>
<feature type="transmembrane region" description="Helical" evidence="1">
    <location>
        <begin position="182"/>
        <end position="198"/>
    </location>
</feature>
<feature type="transmembrane region" description="Helical" evidence="1">
    <location>
        <begin position="732"/>
        <end position="754"/>
    </location>
</feature>